<dbReference type="InterPro" id="IPR013785">
    <property type="entry name" value="Aldolase_TIM"/>
</dbReference>
<evidence type="ECO:0000313" key="2">
    <source>
        <dbReference type="EMBL" id="MBR0669610.1"/>
    </source>
</evidence>
<feature type="domain" description="NADH:flavin oxidoreductase/NADH oxidase N-terminal" evidence="1">
    <location>
        <begin position="27"/>
        <end position="356"/>
    </location>
</feature>
<reference evidence="2" key="1">
    <citation type="submission" date="2020-01" db="EMBL/GenBank/DDBJ databases">
        <authorList>
            <person name="Rat A."/>
        </authorList>
    </citation>
    <scope>NUCLEOTIDE SEQUENCE</scope>
    <source>
        <strain evidence="2">LMG 31231</strain>
    </source>
</reference>
<comment type="caution">
    <text evidence="2">The sequence shown here is derived from an EMBL/GenBank/DDBJ whole genome shotgun (WGS) entry which is preliminary data.</text>
</comment>
<sequence>MLPVAGNTASVVQPASRNGDTLPLCLSPFSLRGVAFANRLVVSPMAQYMCTDGMPGDWHATHLGMHALGGAGLVVAEMTCVSPEARITPGCPGLWNDAQTAAWRRITDAVHAHTPARIGVQIGHAGRKGSTRPLWEGFSKPLAEGNWPILAPSPIPWSEANQVPREATAEDLAAIAAQHAAAARRALLAGFDLIELHFAHGYLVSSFLSPLSNRRVDGFGGSLANRLRFPLMVLRAVRASVPDAMPVTARLSCSDWIEGGFTPDDAVQVAIALRDAGCDLIVASSGQTDPQSRPTAGAMWQVPFAGRIRAEAAVATMAVGGVTEPSHAEGIVAEDAADMVAVGRAALYDPWWARHWSHALGAPLPWPLPYAYGGHFARRHVLVHRHAEGRPRS</sequence>
<dbReference type="EMBL" id="JAAEDM010000001">
    <property type="protein sequence ID" value="MBR0669610.1"/>
    <property type="molecule type" value="Genomic_DNA"/>
</dbReference>
<proteinExistence type="predicted"/>
<dbReference type="Pfam" id="PF00724">
    <property type="entry name" value="Oxidored_FMN"/>
    <property type="match status" value="1"/>
</dbReference>
<gene>
    <name evidence="2" type="ORF">GXW76_00370</name>
</gene>
<dbReference type="InterPro" id="IPR044152">
    <property type="entry name" value="YqjM-like"/>
</dbReference>
<dbReference type="PANTHER" id="PTHR43303">
    <property type="entry name" value="NADPH DEHYDROGENASE C23G7.10C-RELATED"/>
    <property type="match status" value="1"/>
</dbReference>
<dbReference type="GO" id="GO:0050661">
    <property type="term" value="F:NADP binding"/>
    <property type="evidence" value="ECO:0007669"/>
    <property type="project" value="InterPro"/>
</dbReference>
<keyword evidence="3" id="KW-1185">Reference proteome</keyword>
<dbReference type="GO" id="GO:0003959">
    <property type="term" value="F:NADPH dehydrogenase activity"/>
    <property type="evidence" value="ECO:0007669"/>
    <property type="project" value="InterPro"/>
</dbReference>
<dbReference type="RefSeq" id="WP_211859927.1">
    <property type="nucleotide sequence ID" value="NZ_JAAEDM010000001.1"/>
</dbReference>
<dbReference type="InterPro" id="IPR001155">
    <property type="entry name" value="OxRdtase_FMN_N"/>
</dbReference>
<dbReference type="PANTHER" id="PTHR43303:SF3">
    <property type="entry name" value="BLR3436 PROTEIN"/>
    <property type="match status" value="1"/>
</dbReference>
<reference evidence="2" key="2">
    <citation type="journal article" date="2021" name="Syst. Appl. Microbiol.">
        <title>Roseomonas hellenica sp. nov., isolated from roots of wild-growing Alkanna tinctoria.</title>
        <authorList>
            <person name="Rat A."/>
            <person name="Naranjo H.D."/>
            <person name="Lebbe L."/>
            <person name="Cnockaert M."/>
            <person name="Krigas N."/>
            <person name="Grigoriadou K."/>
            <person name="Maloupa E."/>
            <person name="Willems A."/>
        </authorList>
    </citation>
    <scope>NUCLEOTIDE SEQUENCE</scope>
    <source>
        <strain evidence="2">LMG 31231</strain>
    </source>
</reference>
<dbReference type="GO" id="GO:0010181">
    <property type="term" value="F:FMN binding"/>
    <property type="evidence" value="ECO:0007669"/>
    <property type="project" value="InterPro"/>
</dbReference>
<protein>
    <recommendedName>
        <fullName evidence="1">NADH:flavin oxidoreductase/NADH oxidase N-terminal domain-containing protein</fullName>
    </recommendedName>
</protein>
<dbReference type="AlphaFoldDB" id="A0A9X9WR31"/>
<organism evidence="2 3">
    <name type="scientific">Neoroseomonas soli</name>
    <dbReference type="NCBI Taxonomy" id="1081025"/>
    <lineage>
        <taxon>Bacteria</taxon>
        <taxon>Pseudomonadati</taxon>
        <taxon>Pseudomonadota</taxon>
        <taxon>Alphaproteobacteria</taxon>
        <taxon>Acetobacterales</taxon>
        <taxon>Acetobacteraceae</taxon>
        <taxon>Neoroseomonas</taxon>
    </lineage>
</organism>
<evidence type="ECO:0000313" key="3">
    <source>
        <dbReference type="Proteomes" id="UP001138751"/>
    </source>
</evidence>
<dbReference type="SUPFAM" id="SSF51395">
    <property type="entry name" value="FMN-linked oxidoreductases"/>
    <property type="match status" value="1"/>
</dbReference>
<evidence type="ECO:0000259" key="1">
    <source>
        <dbReference type="Pfam" id="PF00724"/>
    </source>
</evidence>
<name>A0A9X9WR31_9PROT</name>
<dbReference type="CDD" id="cd02932">
    <property type="entry name" value="OYE_YqiM_FMN"/>
    <property type="match status" value="1"/>
</dbReference>
<dbReference type="Proteomes" id="UP001138751">
    <property type="component" value="Unassembled WGS sequence"/>
</dbReference>
<dbReference type="Gene3D" id="3.20.20.70">
    <property type="entry name" value="Aldolase class I"/>
    <property type="match status" value="1"/>
</dbReference>
<accession>A0A9X9WR31</accession>